<accession>A0A3N4HXG5</accession>
<feature type="region of interest" description="Disordered" evidence="1">
    <location>
        <begin position="36"/>
        <end position="57"/>
    </location>
</feature>
<dbReference type="EMBL" id="ML119730">
    <property type="protein sequence ID" value="RPA77198.1"/>
    <property type="molecule type" value="Genomic_DNA"/>
</dbReference>
<feature type="compositionally biased region" description="Polar residues" evidence="1">
    <location>
        <begin position="47"/>
        <end position="57"/>
    </location>
</feature>
<evidence type="ECO:0000256" key="1">
    <source>
        <dbReference type="SAM" id="MobiDB-lite"/>
    </source>
</evidence>
<sequence>MISNVTETQSTTQIPPNTHPMESKGAVFEVVVRSRPATGKQHGGSGYTQPAPNTVKSQTGIHSESEQMRAVTQAGDATIPAVSFRFDEYMIGRTEDTPKDGIRAMELKSDNDPNESLITGYQRQKLKPASKANYILLGNRNDPEYVKACRTRVKTAEEERERRRSKLASRLRMIKRDIESLGLKPSDFEEFGLEMPDFGLEKLEELNEQLMKDVPRVVFTHSGEIYKERKRSASEISGNGKRVRLS</sequence>
<keyword evidence="3" id="KW-1185">Reference proteome</keyword>
<dbReference type="Proteomes" id="UP000275078">
    <property type="component" value="Unassembled WGS sequence"/>
</dbReference>
<feature type="compositionally biased region" description="Polar residues" evidence="1">
    <location>
        <begin position="1"/>
        <end position="16"/>
    </location>
</feature>
<gene>
    <name evidence="2" type="ORF">BJ508DRAFT_330396</name>
</gene>
<evidence type="ECO:0000313" key="2">
    <source>
        <dbReference type="EMBL" id="RPA77198.1"/>
    </source>
</evidence>
<protein>
    <submittedName>
        <fullName evidence="2">Uncharacterized protein</fullName>
    </submittedName>
</protein>
<reference evidence="2 3" key="1">
    <citation type="journal article" date="2018" name="Nat. Ecol. Evol.">
        <title>Pezizomycetes genomes reveal the molecular basis of ectomycorrhizal truffle lifestyle.</title>
        <authorList>
            <person name="Murat C."/>
            <person name="Payen T."/>
            <person name="Noel B."/>
            <person name="Kuo A."/>
            <person name="Morin E."/>
            <person name="Chen J."/>
            <person name="Kohler A."/>
            <person name="Krizsan K."/>
            <person name="Balestrini R."/>
            <person name="Da Silva C."/>
            <person name="Montanini B."/>
            <person name="Hainaut M."/>
            <person name="Levati E."/>
            <person name="Barry K.W."/>
            <person name="Belfiori B."/>
            <person name="Cichocki N."/>
            <person name="Clum A."/>
            <person name="Dockter R.B."/>
            <person name="Fauchery L."/>
            <person name="Guy J."/>
            <person name="Iotti M."/>
            <person name="Le Tacon F."/>
            <person name="Lindquist E.A."/>
            <person name="Lipzen A."/>
            <person name="Malagnac F."/>
            <person name="Mello A."/>
            <person name="Molinier V."/>
            <person name="Miyauchi S."/>
            <person name="Poulain J."/>
            <person name="Riccioni C."/>
            <person name="Rubini A."/>
            <person name="Sitrit Y."/>
            <person name="Splivallo R."/>
            <person name="Traeger S."/>
            <person name="Wang M."/>
            <person name="Zifcakova L."/>
            <person name="Wipf D."/>
            <person name="Zambonelli A."/>
            <person name="Paolocci F."/>
            <person name="Nowrousian M."/>
            <person name="Ottonello S."/>
            <person name="Baldrian P."/>
            <person name="Spatafora J.W."/>
            <person name="Henrissat B."/>
            <person name="Nagy L.G."/>
            <person name="Aury J.M."/>
            <person name="Wincker P."/>
            <person name="Grigoriev I.V."/>
            <person name="Bonfante P."/>
            <person name="Martin F.M."/>
        </authorList>
    </citation>
    <scope>NUCLEOTIDE SEQUENCE [LARGE SCALE GENOMIC DNA]</scope>
    <source>
        <strain evidence="2 3">RN42</strain>
    </source>
</reference>
<name>A0A3N4HXG5_ASCIM</name>
<evidence type="ECO:0000313" key="3">
    <source>
        <dbReference type="Proteomes" id="UP000275078"/>
    </source>
</evidence>
<organism evidence="2 3">
    <name type="scientific">Ascobolus immersus RN42</name>
    <dbReference type="NCBI Taxonomy" id="1160509"/>
    <lineage>
        <taxon>Eukaryota</taxon>
        <taxon>Fungi</taxon>
        <taxon>Dikarya</taxon>
        <taxon>Ascomycota</taxon>
        <taxon>Pezizomycotina</taxon>
        <taxon>Pezizomycetes</taxon>
        <taxon>Pezizales</taxon>
        <taxon>Ascobolaceae</taxon>
        <taxon>Ascobolus</taxon>
    </lineage>
</organism>
<feature type="region of interest" description="Disordered" evidence="1">
    <location>
        <begin position="1"/>
        <end position="21"/>
    </location>
</feature>
<dbReference type="AlphaFoldDB" id="A0A3N4HXG5"/>
<proteinExistence type="predicted"/>